<dbReference type="Gene3D" id="1.20.1720.10">
    <property type="entry name" value="Multidrug resistance protein D"/>
    <property type="match status" value="1"/>
</dbReference>
<dbReference type="PRINTS" id="PR01036">
    <property type="entry name" value="TCRTETB"/>
</dbReference>
<reference evidence="8 9" key="1">
    <citation type="submission" date="2020-03" db="EMBL/GenBank/DDBJ databases">
        <title>Draft Genome Sequence of Cudoniella acicularis.</title>
        <authorList>
            <person name="Buettner E."/>
            <person name="Kellner H."/>
        </authorList>
    </citation>
    <scope>NUCLEOTIDE SEQUENCE [LARGE SCALE GENOMIC DNA]</scope>
    <source>
        <strain evidence="8 9">DSM 108380</strain>
    </source>
</reference>
<dbReference type="SUPFAM" id="SSF103473">
    <property type="entry name" value="MFS general substrate transporter"/>
    <property type="match status" value="1"/>
</dbReference>
<feature type="transmembrane region" description="Helical" evidence="6">
    <location>
        <begin position="419"/>
        <end position="440"/>
    </location>
</feature>
<name>A0A8H4WA71_9HELO</name>
<evidence type="ECO:0000313" key="9">
    <source>
        <dbReference type="Proteomes" id="UP000566819"/>
    </source>
</evidence>
<evidence type="ECO:0000256" key="3">
    <source>
        <dbReference type="ARBA" id="ARBA00022989"/>
    </source>
</evidence>
<dbReference type="EMBL" id="JAAMPI010000060">
    <property type="protein sequence ID" value="KAF4636554.1"/>
    <property type="molecule type" value="Genomic_DNA"/>
</dbReference>
<feature type="region of interest" description="Disordered" evidence="5">
    <location>
        <begin position="1"/>
        <end position="40"/>
    </location>
</feature>
<feature type="transmembrane region" description="Helical" evidence="6">
    <location>
        <begin position="452"/>
        <end position="475"/>
    </location>
</feature>
<feature type="transmembrane region" description="Helical" evidence="6">
    <location>
        <begin position="364"/>
        <end position="382"/>
    </location>
</feature>
<evidence type="ECO:0000256" key="1">
    <source>
        <dbReference type="ARBA" id="ARBA00004141"/>
    </source>
</evidence>
<evidence type="ECO:0000256" key="4">
    <source>
        <dbReference type="ARBA" id="ARBA00023136"/>
    </source>
</evidence>
<feature type="domain" description="Major facilitator superfamily (MFS) profile" evidence="7">
    <location>
        <begin position="63"/>
        <end position="550"/>
    </location>
</feature>
<dbReference type="InterPro" id="IPR020846">
    <property type="entry name" value="MFS_dom"/>
</dbReference>
<dbReference type="OrthoDB" id="10021397at2759"/>
<feature type="transmembrane region" description="Helical" evidence="6">
    <location>
        <begin position="127"/>
        <end position="147"/>
    </location>
</feature>
<evidence type="ECO:0000256" key="6">
    <source>
        <dbReference type="SAM" id="Phobius"/>
    </source>
</evidence>
<feature type="transmembrane region" description="Helical" evidence="6">
    <location>
        <begin position="216"/>
        <end position="236"/>
    </location>
</feature>
<feature type="transmembrane region" description="Helical" evidence="6">
    <location>
        <begin position="281"/>
        <end position="304"/>
    </location>
</feature>
<dbReference type="FunFam" id="1.20.1720.10:FF:000012">
    <property type="entry name" value="MFS toxin efflux pump (AflT)"/>
    <property type="match status" value="1"/>
</dbReference>
<dbReference type="GO" id="GO:0022857">
    <property type="term" value="F:transmembrane transporter activity"/>
    <property type="evidence" value="ECO:0007669"/>
    <property type="project" value="InterPro"/>
</dbReference>
<evidence type="ECO:0000259" key="7">
    <source>
        <dbReference type="PROSITE" id="PS50850"/>
    </source>
</evidence>
<keyword evidence="9" id="KW-1185">Reference proteome</keyword>
<dbReference type="FunFam" id="1.20.1250.20:FF:000196">
    <property type="entry name" value="MFS toxin efflux pump (AflT)"/>
    <property type="match status" value="1"/>
</dbReference>
<dbReference type="PANTHER" id="PTHR23501">
    <property type="entry name" value="MAJOR FACILITATOR SUPERFAMILY"/>
    <property type="match status" value="1"/>
</dbReference>
<dbReference type="PANTHER" id="PTHR23501:SF49">
    <property type="entry name" value="MAJOR FACILITATOR SUPERFAMILY (MFS) PROFILE DOMAIN-CONTAINING PROTEIN"/>
    <property type="match status" value="1"/>
</dbReference>
<feature type="transmembrane region" description="Helical" evidence="6">
    <location>
        <begin position="62"/>
        <end position="88"/>
    </location>
</feature>
<comment type="subcellular location">
    <subcellularLocation>
        <location evidence="1">Membrane</location>
        <topology evidence="1">Multi-pass membrane protein</topology>
    </subcellularLocation>
</comment>
<evidence type="ECO:0000256" key="5">
    <source>
        <dbReference type="SAM" id="MobiDB-lite"/>
    </source>
</evidence>
<dbReference type="Gene3D" id="1.20.1250.20">
    <property type="entry name" value="MFS general substrate transporter like domains"/>
    <property type="match status" value="1"/>
</dbReference>
<gene>
    <name evidence="8" type="ORF">G7Y89_g1533</name>
</gene>
<feature type="transmembrane region" description="Helical" evidence="6">
    <location>
        <begin position="387"/>
        <end position="407"/>
    </location>
</feature>
<feature type="transmembrane region" description="Helical" evidence="6">
    <location>
        <begin position="527"/>
        <end position="547"/>
    </location>
</feature>
<dbReference type="PROSITE" id="PS50850">
    <property type="entry name" value="MFS"/>
    <property type="match status" value="1"/>
</dbReference>
<dbReference type="Pfam" id="PF07690">
    <property type="entry name" value="MFS_1"/>
    <property type="match status" value="1"/>
</dbReference>
<sequence>MSAGETTFASDELSTPSTEDLSSQPNPEKNKSPDGSLQALQSGGFEVGEEEAVYPGTLTRSLLILGISCSAFLVALDRTIVASAIPHITDDFKSPSDAGWYGSAYLLTSCAFQPTFGRVFTNFNVRWSFLAALGVFELGSLLCGAAPNSDTLIVGRAIAGIGCAGVFAGCLLIITLCIPLAKRPVYMAGVGGIFGLGSIAGPVIGGAFTENISWRWCFYINLPIGAVTTLIVLFFFHPAQKTNAGTFLERIVKLDLVGNFLLISAIVMLLLALQWGGDEYAWNSATTIGLIVGAVIELCIFIAWQIYRGPEALVRPEIVSQRTVAASLVFGFFLSGALLVHTYYIPYWFQAIENASAEKSGINMIPYLLSNFVFSIIAGITVQRTGYVLPAAILSPLVAVVGSGLIITFSETISTARWAGYTVLAGAGVGIGMQQGVVAVQSVLPRDSVAIGTALVLFVQSLSGAIFVSVGNSILRNELSMGLDTAKLPGVDIPKVLSAGATAVRQLVPDAELGAFLSIYNSALQKVFIVAVPLAGVSLLGAVFIEWKSIKDKEIMIGGE</sequence>
<comment type="caution">
    <text evidence="8">The sequence shown here is derived from an EMBL/GenBank/DDBJ whole genome shotgun (WGS) entry which is preliminary data.</text>
</comment>
<keyword evidence="4 6" id="KW-0472">Membrane</keyword>
<proteinExistence type="predicted"/>
<accession>A0A8H4WA71</accession>
<feature type="transmembrane region" description="Helical" evidence="6">
    <location>
        <begin position="153"/>
        <end position="178"/>
    </location>
</feature>
<dbReference type="Proteomes" id="UP000566819">
    <property type="component" value="Unassembled WGS sequence"/>
</dbReference>
<evidence type="ECO:0000313" key="8">
    <source>
        <dbReference type="EMBL" id="KAF4636554.1"/>
    </source>
</evidence>
<dbReference type="AlphaFoldDB" id="A0A8H4WA71"/>
<dbReference type="GO" id="GO:0005886">
    <property type="term" value="C:plasma membrane"/>
    <property type="evidence" value="ECO:0007669"/>
    <property type="project" value="TreeGrafter"/>
</dbReference>
<feature type="transmembrane region" description="Helical" evidence="6">
    <location>
        <begin position="185"/>
        <end position="204"/>
    </location>
</feature>
<feature type="transmembrane region" description="Helical" evidence="6">
    <location>
        <begin position="256"/>
        <end position="275"/>
    </location>
</feature>
<dbReference type="CDD" id="cd17502">
    <property type="entry name" value="MFS_Azr1_MDR_like"/>
    <property type="match status" value="1"/>
</dbReference>
<keyword evidence="3 6" id="KW-1133">Transmembrane helix</keyword>
<protein>
    <recommendedName>
        <fullName evidence="7">Major facilitator superfamily (MFS) profile domain-containing protein</fullName>
    </recommendedName>
</protein>
<dbReference type="InterPro" id="IPR011701">
    <property type="entry name" value="MFS"/>
</dbReference>
<keyword evidence="2 6" id="KW-0812">Transmembrane</keyword>
<dbReference type="InterPro" id="IPR036259">
    <property type="entry name" value="MFS_trans_sf"/>
</dbReference>
<feature type="transmembrane region" description="Helical" evidence="6">
    <location>
        <begin position="324"/>
        <end position="344"/>
    </location>
</feature>
<organism evidence="8 9">
    <name type="scientific">Cudoniella acicularis</name>
    <dbReference type="NCBI Taxonomy" id="354080"/>
    <lineage>
        <taxon>Eukaryota</taxon>
        <taxon>Fungi</taxon>
        <taxon>Dikarya</taxon>
        <taxon>Ascomycota</taxon>
        <taxon>Pezizomycotina</taxon>
        <taxon>Leotiomycetes</taxon>
        <taxon>Helotiales</taxon>
        <taxon>Tricladiaceae</taxon>
        <taxon>Cudoniella</taxon>
    </lineage>
</organism>
<evidence type="ECO:0000256" key="2">
    <source>
        <dbReference type="ARBA" id="ARBA00022692"/>
    </source>
</evidence>
<feature type="transmembrane region" description="Helical" evidence="6">
    <location>
        <begin position="100"/>
        <end position="120"/>
    </location>
</feature>